<dbReference type="EMBL" id="QSUC01000018">
    <property type="protein sequence ID" value="RGN08943.1"/>
    <property type="molecule type" value="Genomic_DNA"/>
</dbReference>
<evidence type="ECO:0000256" key="1">
    <source>
        <dbReference type="ARBA" id="ARBA00022553"/>
    </source>
</evidence>
<evidence type="ECO:0000313" key="11">
    <source>
        <dbReference type="EMBL" id="RHH84137.1"/>
    </source>
</evidence>
<evidence type="ECO:0000256" key="6">
    <source>
        <dbReference type="PROSITE-ProRule" id="PRU00169"/>
    </source>
</evidence>
<keyword evidence="1 6" id="KW-0597">Phosphoprotein</keyword>
<reference evidence="12 13" key="1">
    <citation type="submission" date="2018-08" db="EMBL/GenBank/DDBJ databases">
        <title>A genome reference for cultivated species of the human gut microbiota.</title>
        <authorList>
            <person name="Zou Y."/>
            <person name="Xue W."/>
            <person name="Luo G."/>
        </authorList>
    </citation>
    <scope>NUCLEOTIDE SEQUENCE [LARGE SCALE GENOMIC DNA]</scope>
    <source>
        <strain evidence="11 13">AM16-54</strain>
        <strain evidence="10 12">OM06-11</strain>
    </source>
</reference>
<evidence type="ECO:0000256" key="5">
    <source>
        <dbReference type="ARBA" id="ARBA00023163"/>
    </source>
</evidence>
<feature type="modified residue" description="4-aspartylphosphate" evidence="6">
    <location>
        <position position="67"/>
    </location>
</feature>
<dbReference type="Proteomes" id="UP000284548">
    <property type="component" value="Unassembled WGS sequence"/>
</dbReference>
<evidence type="ECO:0000256" key="2">
    <source>
        <dbReference type="ARBA" id="ARBA00023012"/>
    </source>
</evidence>
<gene>
    <name evidence="11" type="ORF">DW192_03440</name>
    <name evidence="10" type="ORF">DXB80_08095</name>
</gene>
<dbReference type="Gene3D" id="3.40.50.2300">
    <property type="match status" value="1"/>
</dbReference>
<dbReference type="PROSITE" id="PS50110">
    <property type="entry name" value="RESPONSE_REGULATORY"/>
    <property type="match status" value="1"/>
</dbReference>
<dbReference type="AlphaFoldDB" id="A0A3E5AE17"/>
<dbReference type="InterPro" id="IPR011006">
    <property type="entry name" value="CheY-like_superfamily"/>
</dbReference>
<accession>A0A3E5AE17</accession>
<feature type="domain" description="Response regulatory" evidence="8">
    <location>
        <begin position="18"/>
        <end position="132"/>
    </location>
</feature>
<evidence type="ECO:0000256" key="7">
    <source>
        <dbReference type="PROSITE-ProRule" id="PRU01091"/>
    </source>
</evidence>
<dbReference type="GO" id="GO:0000156">
    <property type="term" value="F:phosphorelay response regulator activity"/>
    <property type="evidence" value="ECO:0007669"/>
    <property type="project" value="TreeGrafter"/>
</dbReference>
<dbReference type="PANTHER" id="PTHR48111:SF1">
    <property type="entry name" value="TWO-COMPONENT RESPONSE REGULATOR ORR33"/>
    <property type="match status" value="1"/>
</dbReference>
<dbReference type="InterPro" id="IPR039420">
    <property type="entry name" value="WalR-like"/>
</dbReference>
<dbReference type="Pfam" id="PF00486">
    <property type="entry name" value="Trans_reg_C"/>
    <property type="match status" value="1"/>
</dbReference>
<dbReference type="SMART" id="SM00448">
    <property type="entry name" value="REC"/>
    <property type="match status" value="1"/>
</dbReference>
<evidence type="ECO:0000313" key="13">
    <source>
        <dbReference type="Proteomes" id="UP000284548"/>
    </source>
</evidence>
<dbReference type="GO" id="GO:0032993">
    <property type="term" value="C:protein-DNA complex"/>
    <property type="evidence" value="ECO:0007669"/>
    <property type="project" value="TreeGrafter"/>
</dbReference>
<keyword evidence="4 7" id="KW-0238">DNA-binding</keyword>
<sequence length="239" mass="27581">MGKEQDKTLKIRYMEKIKVLLVDDDLDFGNTAVLLLKKAGYEVYFQNTLFGVESLIMKLSPNLIILDVMIGEENSLERINDIRLAAEDIPIMCVSSLHDSELKTEAANNGAMIYIEKPFDSREFLGWVNRYAKRKDFSNSRMINMGAYTVDTETHVLSFRGCNEKTLGNTEFATLKLLWINKGEVVPRQDLKDTVWRGVHCSEESLNNVMYNLRRYFAKDASIHLETLRGEGFRMWMDD</sequence>
<evidence type="ECO:0000313" key="12">
    <source>
        <dbReference type="Proteomes" id="UP000261245"/>
    </source>
</evidence>
<dbReference type="Proteomes" id="UP000261245">
    <property type="component" value="Unassembled WGS sequence"/>
</dbReference>
<dbReference type="GO" id="GO:0006355">
    <property type="term" value="P:regulation of DNA-templated transcription"/>
    <property type="evidence" value="ECO:0007669"/>
    <property type="project" value="InterPro"/>
</dbReference>
<proteinExistence type="predicted"/>
<dbReference type="EMBL" id="QRKB01000005">
    <property type="protein sequence ID" value="RHH84137.1"/>
    <property type="molecule type" value="Genomic_DNA"/>
</dbReference>
<name>A0A3E5AE17_9BACT</name>
<dbReference type="GO" id="GO:0000976">
    <property type="term" value="F:transcription cis-regulatory region binding"/>
    <property type="evidence" value="ECO:0007669"/>
    <property type="project" value="TreeGrafter"/>
</dbReference>
<dbReference type="InterPro" id="IPR036388">
    <property type="entry name" value="WH-like_DNA-bd_sf"/>
</dbReference>
<dbReference type="GO" id="GO:0005829">
    <property type="term" value="C:cytosol"/>
    <property type="evidence" value="ECO:0007669"/>
    <property type="project" value="TreeGrafter"/>
</dbReference>
<feature type="domain" description="OmpR/PhoB-type" evidence="9">
    <location>
        <begin position="140"/>
        <end position="237"/>
    </location>
</feature>
<dbReference type="CDD" id="cd00383">
    <property type="entry name" value="trans_reg_C"/>
    <property type="match status" value="1"/>
</dbReference>
<evidence type="ECO:0000313" key="10">
    <source>
        <dbReference type="EMBL" id="RGN08943.1"/>
    </source>
</evidence>
<keyword evidence="3" id="KW-0805">Transcription regulation</keyword>
<comment type="caution">
    <text evidence="11">The sequence shown here is derived from an EMBL/GenBank/DDBJ whole genome shotgun (WGS) entry which is preliminary data.</text>
</comment>
<evidence type="ECO:0000256" key="3">
    <source>
        <dbReference type="ARBA" id="ARBA00023015"/>
    </source>
</evidence>
<keyword evidence="2" id="KW-0902">Two-component regulatory system</keyword>
<feature type="DNA-binding region" description="OmpR/PhoB-type" evidence="7">
    <location>
        <begin position="140"/>
        <end position="237"/>
    </location>
</feature>
<keyword evidence="5" id="KW-0804">Transcription</keyword>
<dbReference type="PANTHER" id="PTHR48111">
    <property type="entry name" value="REGULATOR OF RPOS"/>
    <property type="match status" value="1"/>
</dbReference>
<evidence type="ECO:0000256" key="4">
    <source>
        <dbReference type="ARBA" id="ARBA00023125"/>
    </source>
</evidence>
<dbReference type="PROSITE" id="PS51755">
    <property type="entry name" value="OMPR_PHOB"/>
    <property type="match status" value="1"/>
</dbReference>
<protein>
    <submittedName>
        <fullName evidence="11">DNA-binding response regulator</fullName>
    </submittedName>
</protein>
<dbReference type="Pfam" id="PF00072">
    <property type="entry name" value="Response_reg"/>
    <property type="match status" value="1"/>
</dbReference>
<dbReference type="InterPro" id="IPR001867">
    <property type="entry name" value="OmpR/PhoB-type_DNA-bd"/>
</dbReference>
<dbReference type="SMART" id="SM00862">
    <property type="entry name" value="Trans_reg_C"/>
    <property type="match status" value="1"/>
</dbReference>
<dbReference type="Gene3D" id="1.10.10.10">
    <property type="entry name" value="Winged helix-like DNA-binding domain superfamily/Winged helix DNA-binding domain"/>
    <property type="match status" value="1"/>
</dbReference>
<evidence type="ECO:0000259" key="8">
    <source>
        <dbReference type="PROSITE" id="PS50110"/>
    </source>
</evidence>
<dbReference type="CDD" id="cd00156">
    <property type="entry name" value="REC"/>
    <property type="match status" value="1"/>
</dbReference>
<evidence type="ECO:0000259" key="9">
    <source>
        <dbReference type="PROSITE" id="PS51755"/>
    </source>
</evidence>
<dbReference type="InterPro" id="IPR001789">
    <property type="entry name" value="Sig_transdc_resp-reg_receiver"/>
</dbReference>
<dbReference type="SUPFAM" id="SSF52172">
    <property type="entry name" value="CheY-like"/>
    <property type="match status" value="1"/>
</dbReference>
<organism evidence="11 13">
    <name type="scientific">Segatella copri</name>
    <dbReference type="NCBI Taxonomy" id="165179"/>
    <lineage>
        <taxon>Bacteria</taxon>
        <taxon>Pseudomonadati</taxon>
        <taxon>Bacteroidota</taxon>
        <taxon>Bacteroidia</taxon>
        <taxon>Bacteroidales</taxon>
        <taxon>Prevotellaceae</taxon>
        <taxon>Segatella</taxon>
    </lineage>
</organism>